<organism evidence="3 4">
    <name type="scientific">Demequina capsici</name>
    <dbReference type="NCBI Taxonomy" id="3075620"/>
    <lineage>
        <taxon>Bacteria</taxon>
        <taxon>Bacillati</taxon>
        <taxon>Actinomycetota</taxon>
        <taxon>Actinomycetes</taxon>
        <taxon>Micrococcales</taxon>
        <taxon>Demequinaceae</taxon>
        <taxon>Demequina</taxon>
    </lineage>
</organism>
<dbReference type="AlphaFoldDB" id="A0AA96J6N3"/>
<dbReference type="EMBL" id="CP134879">
    <property type="protein sequence ID" value="WNM23520.1"/>
    <property type="molecule type" value="Genomic_DNA"/>
</dbReference>
<reference evidence="3 4" key="1">
    <citation type="submission" date="2023-09" db="EMBL/GenBank/DDBJ databases">
        <title>Demequina sp. a novel bacteria isolated from Capsicum annuum.</title>
        <authorList>
            <person name="Humaira Z."/>
            <person name="Lee J."/>
            <person name="Cho D."/>
        </authorList>
    </citation>
    <scope>NUCLEOTIDE SEQUENCE [LARGE SCALE GENOMIC DNA]</scope>
    <source>
        <strain evidence="3 4">OYTSA14</strain>
    </source>
</reference>
<dbReference type="Proteomes" id="UP001304125">
    <property type="component" value="Chromosome"/>
</dbReference>
<gene>
    <name evidence="3" type="ORF">RN606_09075</name>
</gene>
<feature type="region of interest" description="Disordered" evidence="1">
    <location>
        <begin position="1"/>
        <end position="22"/>
    </location>
</feature>
<dbReference type="InterPro" id="IPR018306">
    <property type="entry name" value="Phage_T5_Orf172_DNA-bd"/>
</dbReference>
<evidence type="ECO:0000259" key="2">
    <source>
        <dbReference type="Pfam" id="PF10544"/>
    </source>
</evidence>
<evidence type="ECO:0000313" key="3">
    <source>
        <dbReference type="EMBL" id="WNM23520.1"/>
    </source>
</evidence>
<keyword evidence="4" id="KW-1185">Reference proteome</keyword>
<dbReference type="RefSeq" id="WP_313496488.1">
    <property type="nucleotide sequence ID" value="NZ_CP134879.1"/>
</dbReference>
<feature type="region of interest" description="Disordered" evidence="1">
    <location>
        <begin position="122"/>
        <end position="142"/>
    </location>
</feature>
<proteinExistence type="predicted"/>
<accession>A0AA96J6N3</accession>
<evidence type="ECO:0000256" key="1">
    <source>
        <dbReference type="SAM" id="MobiDB-lite"/>
    </source>
</evidence>
<evidence type="ECO:0000313" key="4">
    <source>
        <dbReference type="Proteomes" id="UP001304125"/>
    </source>
</evidence>
<feature type="domain" description="Bacteriophage T5 Orf172 DNA-binding" evidence="2">
    <location>
        <begin position="153"/>
        <end position="254"/>
    </location>
</feature>
<sequence length="271" mass="29987">MPLGDGGHGDTDADVPGGPEPAVKDELRRYLEADDSRLGEVFRLSQQGRSADSIATELGVATSNFVWNMTRLSHAILDADLPSAPSLAASFASKFRTMLKLRTWSPEARLYLSARLERLEQASEDSEARVEEEEISEDNTRAAEREEVPGIYVYSLPHYLRHPYEPALGHTLLKVGTSDSDAIRRFREQTRTTALPEEPVLLRIYVTGGTERNGPIEAQFHRLLRSASHAPTATRSAGREWFSTTLGFLDEIASMLDLKITVVNDYSVGSA</sequence>
<protein>
    <submittedName>
        <fullName evidence="3">GIY-YIG nuclease family protein</fullName>
    </submittedName>
</protein>
<dbReference type="Pfam" id="PF10544">
    <property type="entry name" value="T5orf172"/>
    <property type="match status" value="1"/>
</dbReference>
<name>A0AA96J6N3_9MICO</name>